<evidence type="ECO:0000313" key="2">
    <source>
        <dbReference type="Proteomes" id="UP001458415"/>
    </source>
</evidence>
<accession>A0ABV1W3X7</accession>
<protein>
    <submittedName>
        <fullName evidence="1">Uncharacterized protein</fullName>
    </submittedName>
</protein>
<sequence length="264" mass="27115">MKAGTNTSVSGSGSAANPYVISADVPCQTVRSCLSAGPGVEYNAATGVIQADISSQTGNNLAIRPDGLFVPTGAATVNVGCGLSGNGSASTPLQIKTGSWPYPCSPATAGGVIVCDANGVLRGEPRGKVDYKDTAESRIYNDVIVPTGTSTTPVDTFSMDVTNTDTCRPAQVFVEREFDVNFTLPAGAGAAYGADGDEMYYVRNTGTTTITNIHTQTTKVYRQSASLAPGATTTISIAVEIGRGQGGATYNRIQSVIRAIIIAL</sequence>
<reference evidence="1 2" key="1">
    <citation type="submission" date="2024-06" db="EMBL/GenBank/DDBJ databases">
        <title>The Natural Products Discovery Center: Release of the First 8490 Sequenced Strains for Exploring Actinobacteria Biosynthetic Diversity.</title>
        <authorList>
            <person name="Kalkreuter E."/>
            <person name="Kautsar S.A."/>
            <person name="Yang D."/>
            <person name="Bader C.D."/>
            <person name="Teijaro C.N."/>
            <person name="Fluegel L."/>
            <person name="Davis C.M."/>
            <person name="Simpson J.R."/>
            <person name="Lauterbach L."/>
            <person name="Steele A.D."/>
            <person name="Gui C."/>
            <person name="Meng S."/>
            <person name="Li G."/>
            <person name="Viehrig K."/>
            <person name="Ye F."/>
            <person name="Su P."/>
            <person name="Kiefer A.F."/>
            <person name="Nichols A."/>
            <person name="Cepeda A.J."/>
            <person name="Yan W."/>
            <person name="Fan B."/>
            <person name="Jiang Y."/>
            <person name="Adhikari A."/>
            <person name="Zheng C.-J."/>
            <person name="Schuster L."/>
            <person name="Cowan T.M."/>
            <person name="Smanski M.J."/>
            <person name="Chevrette M.G."/>
            <person name="De Carvalho L.P.S."/>
            <person name="Shen B."/>
        </authorList>
    </citation>
    <scope>NUCLEOTIDE SEQUENCE [LARGE SCALE GENOMIC DNA]</scope>
    <source>
        <strain evidence="1 2">NPDC000634</strain>
    </source>
</reference>
<dbReference type="RefSeq" id="WP_086729803.1">
    <property type="nucleotide sequence ID" value="NZ_MUBM01000345.1"/>
</dbReference>
<proteinExistence type="predicted"/>
<comment type="caution">
    <text evidence="1">The sequence shown here is derived from an EMBL/GenBank/DDBJ whole genome shotgun (WGS) entry which is preliminary data.</text>
</comment>
<gene>
    <name evidence="1" type="ORF">ABT317_18280</name>
</gene>
<keyword evidence="2" id="KW-1185">Reference proteome</keyword>
<dbReference type="Proteomes" id="UP001458415">
    <property type="component" value="Unassembled WGS sequence"/>
</dbReference>
<name>A0ABV1W3X7_9ACTN</name>
<evidence type="ECO:0000313" key="1">
    <source>
        <dbReference type="EMBL" id="MER6978891.1"/>
    </source>
</evidence>
<organism evidence="1 2">
    <name type="scientific">Streptomyces carpinensis</name>
    <dbReference type="NCBI Taxonomy" id="66369"/>
    <lineage>
        <taxon>Bacteria</taxon>
        <taxon>Bacillati</taxon>
        <taxon>Actinomycetota</taxon>
        <taxon>Actinomycetes</taxon>
        <taxon>Kitasatosporales</taxon>
        <taxon>Streptomycetaceae</taxon>
        <taxon>Streptomyces</taxon>
    </lineage>
</organism>
<dbReference type="EMBL" id="JBEPCU010000290">
    <property type="protein sequence ID" value="MER6978891.1"/>
    <property type="molecule type" value="Genomic_DNA"/>
</dbReference>